<dbReference type="EMBL" id="QFRJ01000001">
    <property type="protein sequence ID" value="PWH86825.1"/>
    <property type="molecule type" value="Genomic_DNA"/>
</dbReference>
<accession>A0A2U2XGB0</accession>
<dbReference type="Pfam" id="PF19788">
    <property type="entry name" value="DUF6272"/>
    <property type="match status" value="1"/>
</dbReference>
<dbReference type="InterPro" id="IPR046239">
    <property type="entry name" value="DUF6272"/>
</dbReference>
<name>A0A2U2XGB0_9FLAO</name>
<organism evidence="1 2">
    <name type="scientific">Brumimicrobium oceani</name>
    <dbReference type="NCBI Taxonomy" id="2100725"/>
    <lineage>
        <taxon>Bacteria</taxon>
        <taxon>Pseudomonadati</taxon>
        <taxon>Bacteroidota</taxon>
        <taxon>Flavobacteriia</taxon>
        <taxon>Flavobacteriales</taxon>
        <taxon>Crocinitomicaceae</taxon>
        <taxon>Brumimicrobium</taxon>
    </lineage>
</organism>
<evidence type="ECO:0000313" key="1">
    <source>
        <dbReference type="EMBL" id="PWH86825.1"/>
    </source>
</evidence>
<dbReference type="RefSeq" id="WP_109357905.1">
    <property type="nucleotide sequence ID" value="NZ_QFRJ01000001.1"/>
</dbReference>
<comment type="caution">
    <text evidence="1">The sequence shown here is derived from an EMBL/GenBank/DDBJ whole genome shotgun (WGS) entry which is preliminary data.</text>
</comment>
<dbReference type="NCBIfam" id="NF038262">
    <property type="entry name" value="SiaB_fam_kinase"/>
    <property type="match status" value="1"/>
</dbReference>
<reference evidence="1 2" key="2">
    <citation type="submission" date="2018-05" db="EMBL/GenBank/DDBJ databases">
        <authorList>
            <person name="Lanie J.A."/>
            <person name="Ng W.-L."/>
            <person name="Kazmierczak K.M."/>
            <person name="Andrzejewski T.M."/>
            <person name="Davidsen T.M."/>
            <person name="Wayne K.J."/>
            <person name="Tettelin H."/>
            <person name="Glass J.I."/>
            <person name="Rusch D."/>
            <person name="Podicherti R."/>
            <person name="Tsui H.-C.T."/>
            <person name="Winkler M.E."/>
        </authorList>
    </citation>
    <scope>NUCLEOTIDE SEQUENCE [LARGE SCALE GENOMIC DNA]</scope>
    <source>
        <strain evidence="1 2">C305</strain>
    </source>
</reference>
<evidence type="ECO:0000313" key="2">
    <source>
        <dbReference type="Proteomes" id="UP000245370"/>
    </source>
</evidence>
<proteinExistence type="predicted"/>
<dbReference type="AlphaFoldDB" id="A0A2U2XGB0"/>
<evidence type="ECO:0008006" key="3">
    <source>
        <dbReference type="Google" id="ProtNLM"/>
    </source>
</evidence>
<protein>
    <recommendedName>
        <fullName evidence="3">Histidine kinase/HSP90-like ATPase domain-containing protein</fullName>
    </recommendedName>
</protein>
<keyword evidence="2" id="KW-1185">Reference proteome</keyword>
<dbReference type="Proteomes" id="UP000245370">
    <property type="component" value="Unassembled WGS sequence"/>
</dbReference>
<dbReference type="OrthoDB" id="1117715at2"/>
<gene>
    <name evidence="1" type="ORF">DIT68_00760</name>
</gene>
<reference evidence="1 2" key="1">
    <citation type="submission" date="2018-05" db="EMBL/GenBank/DDBJ databases">
        <title>Brumimicrobium oceani sp. nov., isolated from coastal sediment.</title>
        <authorList>
            <person name="Kou Y."/>
        </authorList>
    </citation>
    <scope>NUCLEOTIDE SEQUENCE [LARGE SCALE GENOMIC DNA]</scope>
    <source>
        <strain evidence="1 2">C305</strain>
    </source>
</reference>
<sequence>MNRSNETQIDAHSIYNELNKEFTEFGSKKLIMSHFGEFSQDLVNSLSEGLELILDEKGVPRIVIKRMFSVMIEGLQNIRLHGIKNKGNRQLGHVMIAEKNGSYSVSFGNIIDEDGELILVKYLTKLNKMDLSEQKEYYLNILGNGDMTSKGGAGLGFTTIALKSKSKIEFQFVDYEEDTSYLEMRVEII</sequence>